<dbReference type="Pfam" id="PF24708">
    <property type="entry name" value="Lip_C"/>
    <property type="match status" value="1"/>
</dbReference>
<evidence type="ECO:0000256" key="4">
    <source>
        <dbReference type="ARBA" id="ARBA00022801"/>
    </source>
</evidence>
<dbReference type="GO" id="GO:0005576">
    <property type="term" value="C:extracellular region"/>
    <property type="evidence" value="ECO:0007669"/>
    <property type="project" value="UniProtKB-SubCell"/>
</dbReference>
<evidence type="ECO:0000256" key="5">
    <source>
        <dbReference type="ARBA" id="ARBA00023098"/>
    </source>
</evidence>
<dbReference type="SUPFAM" id="SSF53474">
    <property type="entry name" value="alpha/beta-Hydrolases"/>
    <property type="match status" value="1"/>
</dbReference>
<dbReference type="InterPro" id="IPR029058">
    <property type="entry name" value="AB_hydrolase_fold"/>
</dbReference>
<feature type="region of interest" description="Disordered" evidence="6">
    <location>
        <begin position="1"/>
        <end position="26"/>
    </location>
</feature>
<reference evidence="8" key="1">
    <citation type="submission" date="2020-07" db="EMBL/GenBank/DDBJ databases">
        <authorList>
            <person name="Lin J."/>
        </authorList>
    </citation>
    <scope>NUCLEOTIDE SEQUENCE</scope>
</reference>
<protein>
    <recommendedName>
        <fullName evidence="7">GST N-terminal domain-containing protein</fullName>
    </recommendedName>
</protein>
<dbReference type="PROSITE" id="PS50404">
    <property type="entry name" value="GST_NTER"/>
    <property type="match status" value="1"/>
</dbReference>
<dbReference type="InterPro" id="IPR004045">
    <property type="entry name" value="Glutathione_S-Trfase_N"/>
</dbReference>
<keyword evidence="2" id="KW-0964">Secreted</keyword>
<dbReference type="Gene3D" id="3.40.50.1820">
    <property type="entry name" value="alpha/beta hydrolase"/>
    <property type="match status" value="1"/>
</dbReference>
<evidence type="ECO:0000256" key="1">
    <source>
        <dbReference type="ARBA" id="ARBA00004613"/>
    </source>
</evidence>
<feature type="domain" description="GST N-terminal" evidence="7">
    <location>
        <begin position="142"/>
        <end position="264"/>
    </location>
</feature>
<keyword evidence="5" id="KW-0443">Lipid metabolism</keyword>
<comment type="subcellular location">
    <subcellularLocation>
        <location evidence="1">Secreted</location>
    </subcellularLocation>
</comment>
<dbReference type="PANTHER" id="PTHR34043">
    <property type="entry name" value="ALPHA/BETA-HYDROLASES SUPERFAMILY PROTEIN"/>
    <property type="match status" value="1"/>
</dbReference>
<proteinExistence type="predicted"/>
<evidence type="ECO:0000259" key="7">
    <source>
        <dbReference type="PROSITE" id="PS50404"/>
    </source>
</evidence>
<dbReference type="GO" id="GO:0016787">
    <property type="term" value="F:hydrolase activity"/>
    <property type="evidence" value="ECO:0007669"/>
    <property type="project" value="UniProtKB-KW"/>
</dbReference>
<organism evidence="8">
    <name type="scientific">Ananas comosus var. bracteatus</name>
    <name type="common">red pineapple</name>
    <dbReference type="NCBI Taxonomy" id="296719"/>
    <lineage>
        <taxon>Eukaryota</taxon>
        <taxon>Viridiplantae</taxon>
        <taxon>Streptophyta</taxon>
        <taxon>Embryophyta</taxon>
        <taxon>Tracheophyta</taxon>
        <taxon>Spermatophyta</taxon>
        <taxon>Magnoliopsida</taxon>
        <taxon>Liliopsida</taxon>
        <taxon>Poales</taxon>
        <taxon>Bromeliaceae</taxon>
        <taxon>Bromelioideae</taxon>
        <taxon>Ananas</taxon>
    </lineage>
</organism>
<dbReference type="Gene3D" id="1.20.1050.10">
    <property type="match status" value="1"/>
</dbReference>
<name>A0A6V7QBY6_ANACO</name>
<evidence type="ECO:0000256" key="3">
    <source>
        <dbReference type="ARBA" id="ARBA00022729"/>
    </source>
</evidence>
<evidence type="ECO:0000313" key="8">
    <source>
        <dbReference type="EMBL" id="CAD1840501.1"/>
    </source>
</evidence>
<keyword evidence="3" id="KW-0732">Signal</keyword>
<dbReference type="InterPro" id="IPR036249">
    <property type="entry name" value="Thioredoxin-like_sf"/>
</dbReference>
<evidence type="ECO:0000256" key="2">
    <source>
        <dbReference type="ARBA" id="ARBA00022525"/>
    </source>
</evidence>
<dbReference type="SUPFAM" id="SSF52833">
    <property type="entry name" value="Thioredoxin-like"/>
    <property type="match status" value="1"/>
</dbReference>
<evidence type="ECO:0000256" key="6">
    <source>
        <dbReference type="SAM" id="MobiDB-lite"/>
    </source>
</evidence>
<dbReference type="EMBL" id="LR862135">
    <property type="protein sequence ID" value="CAD1840501.1"/>
    <property type="molecule type" value="Genomic_DNA"/>
</dbReference>
<dbReference type="GO" id="GO:0006629">
    <property type="term" value="P:lipid metabolic process"/>
    <property type="evidence" value="ECO:0007669"/>
    <property type="project" value="UniProtKB-KW"/>
</dbReference>
<keyword evidence="4" id="KW-0378">Hydrolase</keyword>
<dbReference type="PANTHER" id="PTHR34043:SF3">
    <property type="entry name" value="ALPHA_BETA-HYDROLASES SUPERFAMILY PROTEIN"/>
    <property type="match status" value="1"/>
</dbReference>
<dbReference type="InterPro" id="IPR056304">
    <property type="entry name" value="Lip-like_C"/>
</dbReference>
<accession>A0A6V7QBY6</accession>
<gene>
    <name evidence="8" type="ORF">CB5_LOCUS23712</name>
</gene>
<dbReference type="AlphaFoldDB" id="A0A6V7QBY6"/>
<sequence length="339" mass="36762">MLTTTGPLGSAPARQPSGGSQGHRQPSALGLAVHSLKSFFFLPRSPAIAAGEISGDHHAGSEGTGAAAEPRHSMPQHTTSTAAVKSAAMHLLFGLYILSIAVASDLSQAAADCFRPSTFNFATAEQEGKGGKTVVLAHSPQPPIVLVHGIFGFGKGRLRGLSYFAGAEKKDHRVLVPDLGSLTSVHDRARDLFYYLKGGQVDYGEKHSSIYGNSRFGKIYEEEFEKINPIKYVPVLVDGDVVVADSFAIILIWQYLEDKYPQNPLLPQDLKKKALNLQITGVVSSGIQPFQNLLVLINITFQQYIKENLGSEKKTSMGSTSYQQRLHGLAYIHYLLVNE</sequence>
<feature type="region of interest" description="Disordered" evidence="6">
    <location>
        <begin position="52"/>
        <end position="81"/>
    </location>
</feature>